<protein>
    <recommendedName>
        <fullName evidence="3">DUF3467 domain-containing protein</fullName>
    </recommendedName>
</protein>
<organism evidence="1 2">
    <name type="scientific">Syntrophobacter fumaroxidans (strain DSM 10017 / MPOB)</name>
    <dbReference type="NCBI Taxonomy" id="335543"/>
    <lineage>
        <taxon>Bacteria</taxon>
        <taxon>Pseudomonadati</taxon>
        <taxon>Thermodesulfobacteriota</taxon>
        <taxon>Syntrophobacteria</taxon>
        <taxon>Syntrophobacterales</taxon>
        <taxon>Syntrophobacteraceae</taxon>
        <taxon>Syntrophobacter</taxon>
    </lineage>
</organism>
<dbReference type="Pfam" id="PF11950">
    <property type="entry name" value="DUF3467"/>
    <property type="match status" value="1"/>
</dbReference>
<dbReference type="HOGENOM" id="CLU_2385090_0_0_7"/>
<evidence type="ECO:0000313" key="1">
    <source>
        <dbReference type="EMBL" id="ABK18011.1"/>
    </source>
</evidence>
<reference evidence="1 2" key="1">
    <citation type="submission" date="2006-10" db="EMBL/GenBank/DDBJ databases">
        <title>Complete sequence of Syntrophobacter fumaroxidans MPOB.</title>
        <authorList>
            <consortium name="US DOE Joint Genome Institute"/>
            <person name="Copeland A."/>
            <person name="Lucas S."/>
            <person name="Lapidus A."/>
            <person name="Barry K."/>
            <person name="Detter J.C."/>
            <person name="Glavina del Rio T."/>
            <person name="Hammon N."/>
            <person name="Israni S."/>
            <person name="Pitluck S."/>
            <person name="Goltsman E.G."/>
            <person name="Martinez M."/>
            <person name="Schmutz J."/>
            <person name="Larimer F."/>
            <person name="Land M."/>
            <person name="Hauser L."/>
            <person name="Kyrpides N."/>
            <person name="Kim E."/>
            <person name="Boone D.R."/>
            <person name="Brockman F."/>
            <person name="Culley D."/>
            <person name="Ferry J."/>
            <person name="Gunsalus R."/>
            <person name="McInerney M.J."/>
            <person name="Morrison M."/>
            <person name="Plugge C."/>
            <person name="Rohlin L."/>
            <person name="Scholten J."/>
            <person name="Sieber J."/>
            <person name="Stams A.J.M."/>
            <person name="Worm P."/>
            <person name="Henstra A.M."/>
            <person name="Richardson P."/>
        </authorList>
    </citation>
    <scope>NUCLEOTIDE SEQUENCE [LARGE SCALE GENOMIC DNA]</scope>
    <source>
        <strain evidence="2">DSM 10017 / MPOB</strain>
    </source>
</reference>
<accession>A0LKQ9</accession>
<evidence type="ECO:0008006" key="3">
    <source>
        <dbReference type="Google" id="ProtNLM"/>
    </source>
</evidence>
<dbReference type="STRING" id="335543.Sfum_2330"/>
<dbReference type="KEGG" id="sfu:Sfum_2330"/>
<sequence>MSDEKKKIQVEHVQSEKFQSIYTNNANVQISYFDFRIDFRQMLTGTDGRMIVERQASVVMSPQHAKALLGVLAQHVDQYEEQFGAIRMPGGTAH</sequence>
<gene>
    <name evidence="1" type="ordered locus">Sfum_2330</name>
</gene>
<dbReference type="RefSeq" id="WP_011699180.1">
    <property type="nucleotide sequence ID" value="NC_008554.1"/>
</dbReference>
<dbReference type="Proteomes" id="UP000001784">
    <property type="component" value="Chromosome"/>
</dbReference>
<proteinExistence type="predicted"/>
<dbReference type="EMBL" id="CP000478">
    <property type="protein sequence ID" value="ABK18011.1"/>
    <property type="molecule type" value="Genomic_DNA"/>
</dbReference>
<name>A0LKQ9_SYNFM</name>
<dbReference type="InParanoid" id="A0LKQ9"/>
<keyword evidence="2" id="KW-1185">Reference proteome</keyword>
<dbReference type="AlphaFoldDB" id="A0LKQ9"/>
<evidence type="ECO:0000313" key="2">
    <source>
        <dbReference type="Proteomes" id="UP000001784"/>
    </source>
</evidence>
<dbReference type="OrthoDB" id="9813817at2"/>
<dbReference type="InterPro" id="IPR021857">
    <property type="entry name" value="DUF3467"/>
</dbReference>